<feature type="non-terminal residue" evidence="6">
    <location>
        <position position="1"/>
    </location>
</feature>
<dbReference type="GO" id="GO:0005634">
    <property type="term" value="C:nucleus"/>
    <property type="evidence" value="ECO:0007669"/>
    <property type="project" value="UniProtKB-SubCell"/>
</dbReference>
<keyword evidence="7" id="KW-1185">Reference proteome</keyword>
<accession>A0A5J4P1Y0</accession>
<keyword evidence="5" id="KW-0539">Nucleus</keyword>
<evidence type="ECO:0000256" key="5">
    <source>
        <dbReference type="ARBA" id="ARBA00023242"/>
    </source>
</evidence>
<protein>
    <recommendedName>
        <fullName evidence="8">NF-kappa-B inhibitor-like protein 1</fullName>
    </recommendedName>
</protein>
<evidence type="ECO:0000313" key="6">
    <source>
        <dbReference type="EMBL" id="KAA3681843.1"/>
    </source>
</evidence>
<sequence length="335" mass="38560">YLLDLDVPPGAIDKNGNNAALLFLKACHKSKNRSHLRKNADSTAISYITCCKVLRLLLTNDPDALTITNKRGQKPTELLQSLWNEASSKERQEGDELLTSSMSRQACSSRRLPVDSSLPQSLPQVNEESLWSGWHEDVYESTANHEQNYEWEDYFSGFTHRTCKSHLDSIREEYEQRHRRGFVTQPRPKNSPPVCRLEGKSFYERHVEALSRRTNQAPATTLKTFRTAWDEFSKEKTIISLMSSIPWPPFCDKIESTHQCSSADLRIEAVLKFVDYSVRSLRQLQVEWHPDRFSARFSSRLSAEIKDFVLPKVLAISQLLNSALEMLRRRNSQVS</sequence>
<reference evidence="6 7" key="1">
    <citation type="journal article" date="2019" name="Gigascience">
        <title>Whole-genome sequence of the oriental lung fluke Paragonimus westermani.</title>
        <authorList>
            <person name="Oey H."/>
            <person name="Zakrzewski M."/>
            <person name="Narain K."/>
            <person name="Devi K.R."/>
            <person name="Agatsuma T."/>
            <person name="Nawaratna S."/>
            <person name="Gobert G.N."/>
            <person name="Jones M.K."/>
            <person name="Ragan M.A."/>
            <person name="McManus D.P."/>
            <person name="Krause L."/>
        </authorList>
    </citation>
    <scope>NUCLEOTIDE SEQUENCE [LARGE SCALE GENOMIC DNA]</scope>
    <source>
        <strain evidence="6 7">IND2009</strain>
    </source>
</reference>
<gene>
    <name evidence="6" type="ORF">DEA37_0000699</name>
</gene>
<keyword evidence="3" id="KW-0677">Repeat</keyword>
<comment type="subcellular location">
    <subcellularLocation>
        <location evidence="1">Nucleus</location>
    </subcellularLocation>
</comment>
<dbReference type="PANTHER" id="PTHR15263">
    <property type="entry name" value="I-KAPPA-B-LIKE PROTEIN IKBL"/>
    <property type="match status" value="1"/>
</dbReference>
<evidence type="ECO:0000256" key="1">
    <source>
        <dbReference type="ARBA" id="ARBA00004123"/>
    </source>
</evidence>
<name>A0A5J4P1Y0_9TREM</name>
<organism evidence="6 7">
    <name type="scientific">Paragonimus westermani</name>
    <dbReference type="NCBI Taxonomy" id="34504"/>
    <lineage>
        <taxon>Eukaryota</taxon>
        <taxon>Metazoa</taxon>
        <taxon>Spiralia</taxon>
        <taxon>Lophotrochozoa</taxon>
        <taxon>Platyhelminthes</taxon>
        <taxon>Trematoda</taxon>
        <taxon>Digenea</taxon>
        <taxon>Plagiorchiida</taxon>
        <taxon>Troglotremata</taxon>
        <taxon>Troglotrematidae</taxon>
        <taxon>Paragonimus</taxon>
    </lineage>
</organism>
<dbReference type="Proteomes" id="UP000324629">
    <property type="component" value="Unassembled WGS sequence"/>
</dbReference>
<dbReference type="AlphaFoldDB" id="A0A5J4P1Y0"/>
<dbReference type="EMBL" id="QNGE01000117">
    <property type="protein sequence ID" value="KAA3681843.1"/>
    <property type="molecule type" value="Genomic_DNA"/>
</dbReference>
<proteinExistence type="predicted"/>
<keyword evidence="4" id="KW-0040">ANK repeat</keyword>
<keyword evidence="2" id="KW-0597">Phosphoprotein</keyword>
<evidence type="ECO:0000256" key="3">
    <source>
        <dbReference type="ARBA" id="ARBA00022737"/>
    </source>
</evidence>
<comment type="caution">
    <text evidence="6">The sequence shown here is derived from an EMBL/GenBank/DDBJ whole genome shotgun (WGS) entry which is preliminary data.</text>
</comment>
<evidence type="ECO:0000256" key="2">
    <source>
        <dbReference type="ARBA" id="ARBA00022553"/>
    </source>
</evidence>
<dbReference type="PANTHER" id="PTHR15263:SF1">
    <property type="entry name" value="NF-KAPPA-B INHIBITOR-LIKE PROTEIN 1"/>
    <property type="match status" value="1"/>
</dbReference>
<dbReference type="GO" id="GO:0043124">
    <property type="term" value="P:negative regulation of canonical NF-kappaB signal transduction"/>
    <property type="evidence" value="ECO:0007669"/>
    <property type="project" value="InterPro"/>
</dbReference>
<evidence type="ECO:0008006" key="8">
    <source>
        <dbReference type="Google" id="ProtNLM"/>
    </source>
</evidence>
<evidence type="ECO:0000313" key="7">
    <source>
        <dbReference type="Proteomes" id="UP000324629"/>
    </source>
</evidence>
<evidence type="ECO:0000256" key="4">
    <source>
        <dbReference type="ARBA" id="ARBA00023043"/>
    </source>
</evidence>
<dbReference type="InterPro" id="IPR038753">
    <property type="entry name" value="NFKBIL1"/>
</dbReference>